<dbReference type="PANTHER" id="PTHR14087">
    <property type="entry name" value="THYMOCYTE NUCLEAR PROTEIN 1"/>
    <property type="match status" value="1"/>
</dbReference>
<dbReference type="Pfam" id="PF01878">
    <property type="entry name" value="EVE"/>
    <property type="match status" value="1"/>
</dbReference>
<proteinExistence type="predicted"/>
<keyword evidence="1" id="KW-0597">Phosphoprotein</keyword>
<dbReference type="Gene3D" id="3.10.590.10">
    <property type="entry name" value="ph1033 like domains"/>
    <property type="match status" value="1"/>
</dbReference>
<dbReference type="InterPro" id="IPR047197">
    <property type="entry name" value="THYN1-like_EVE"/>
</dbReference>
<dbReference type="InterPro" id="IPR052181">
    <property type="entry name" value="5hmC_binding"/>
</dbReference>
<accession>A0A0C1TRA0</accession>
<evidence type="ECO:0000313" key="3">
    <source>
        <dbReference type="EMBL" id="KIE41788.1"/>
    </source>
</evidence>
<dbReference type="RefSeq" id="WP_039643744.1">
    <property type="nucleotide sequence ID" value="NZ_JXBL01000001.1"/>
</dbReference>
<evidence type="ECO:0000256" key="1">
    <source>
        <dbReference type="ARBA" id="ARBA00022553"/>
    </source>
</evidence>
<dbReference type="EMBL" id="JXBL01000001">
    <property type="protein sequence ID" value="KIE41788.1"/>
    <property type="molecule type" value="Genomic_DNA"/>
</dbReference>
<evidence type="ECO:0000313" key="4">
    <source>
        <dbReference type="Proteomes" id="UP000031433"/>
    </source>
</evidence>
<dbReference type="Proteomes" id="UP000031433">
    <property type="component" value="Unassembled WGS sequence"/>
</dbReference>
<dbReference type="InterPro" id="IPR002740">
    <property type="entry name" value="EVE_domain"/>
</dbReference>
<gene>
    <name evidence="3" type="ORF">SE37_03665</name>
</gene>
<protein>
    <submittedName>
        <fullName evidence="3">EVE domain-containing protein</fullName>
    </submittedName>
</protein>
<keyword evidence="4" id="KW-1185">Reference proteome</keyword>
<reference evidence="3 4" key="1">
    <citation type="submission" date="2015-01" db="EMBL/GenBank/DDBJ databases">
        <title>Genome sequence of the anaerobic bacterium Geobacter soli GSS01, a dissimilatory Fe(III) reducer from soil.</title>
        <authorList>
            <person name="Yang G."/>
            <person name="Zhou S."/>
        </authorList>
    </citation>
    <scope>NUCLEOTIDE SEQUENCE [LARGE SCALE GENOMIC DNA]</scope>
    <source>
        <strain evidence="3 4">GSS01</strain>
    </source>
</reference>
<dbReference type="FunFam" id="3.10.590.10:FF:000003">
    <property type="entry name" value="Thymocyte nuclear protein 1"/>
    <property type="match status" value="1"/>
</dbReference>
<dbReference type="SUPFAM" id="SSF88697">
    <property type="entry name" value="PUA domain-like"/>
    <property type="match status" value="1"/>
</dbReference>
<name>A0A0C1TRA0_9BACT</name>
<dbReference type="AlphaFoldDB" id="A0A0C1TRA0"/>
<dbReference type="CDD" id="cd21133">
    <property type="entry name" value="EVE"/>
    <property type="match status" value="1"/>
</dbReference>
<sequence>MNRQRRFWLFKSEPSCFSFDDLGNRPDGTEHWDGVRNFQARNLLRDEIKPGDGVLFYHSNVTEPAVVGIARVVNEGYPDWTALDPAGEHFDPRAGRDNPIWYMVDVRYVRPLARPVTLAELKMHPEVADMVLLQRSRLSVQPVTPAQWEFILRLGGIHEPFNQ</sequence>
<evidence type="ECO:0000259" key="2">
    <source>
        <dbReference type="Pfam" id="PF01878"/>
    </source>
</evidence>
<feature type="domain" description="EVE" evidence="2">
    <location>
        <begin position="6"/>
        <end position="153"/>
    </location>
</feature>
<comment type="caution">
    <text evidence="3">The sequence shown here is derived from an EMBL/GenBank/DDBJ whole genome shotgun (WGS) entry which is preliminary data.</text>
</comment>
<organism evidence="3 4">
    <name type="scientific">Geobacter soli</name>
    <dbReference type="NCBI Taxonomy" id="1510391"/>
    <lineage>
        <taxon>Bacteria</taxon>
        <taxon>Pseudomonadati</taxon>
        <taxon>Thermodesulfobacteriota</taxon>
        <taxon>Desulfuromonadia</taxon>
        <taxon>Geobacterales</taxon>
        <taxon>Geobacteraceae</taxon>
        <taxon>Geobacter</taxon>
    </lineage>
</organism>
<dbReference type="PANTHER" id="PTHR14087:SF7">
    <property type="entry name" value="THYMOCYTE NUCLEAR PROTEIN 1"/>
    <property type="match status" value="1"/>
</dbReference>
<dbReference type="InterPro" id="IPR015947">
    <property type="entry name" value="PUA-like_sf"/>
</dbReference>